<gene>
    <name evidence="2" type="ORF">KI659_15665</name>
</gene>
<organism evidence="2 3">
    <name type="scientific">Litoribacter ruber</name>
    <dbReference type="NCBI Taxonomy" id="702568"/>
    <lineage>
        <taxon>Bacteria</taxon>
        <taxon>Pseudomonadati</taxon>
        <taxon>Bacteroidota</taxon>
        <taxon>Cytophagia</taxon>
        <taxon>Cytophagales</taxon>
        <taxon>Cyclobacteriaceae</taxon>
        <taxon>Litoribacter</taxon>
    </lineage>
</organism>
<evidence type="ECO:0000256" key="1">
    <source>
        <dbReference type="SAM" id="MobiDB-lite"/>
    </source>
</evidence>
<dbReference type="EMBL" id="JAHCMY010000012">
    <property type="protein sequence ID" value="MBS9525454.1"/>
    <property type="molecule type" value="Genomic_DNA"/>
</dbReference>
<proteinExistence type="predicted"/>
<protein>
    <submittedName>
        <fullName evidence="2">Uncharacterized protein</fullName>
    </submittedName>
</protein>
<dbReference type="Proteomes" id="UP001319104">
    <property type="component" value="Unassembled WGS sequence"/>
</dbReference>
<keyword evidence="3" id="KW-1185">Reference proteome</keyword>
<comment type="caution">
    <text evidence="2">The sequence shown here is derived from an EMBL/GenBank/DDBJ whole genome shotgun (WGS) entry which is preliminary data.</text>
</comment>
<evidence type="ECO:0000313" key="2">
    <source>
        <dbReference type="EMBL" id="MBS9525454.1"/>
    </source>
</evidence>
<feature type="region of interest" description="Disordered" evidence="1">
    <location>
        <begin position="1"/>
        <end position="30"/>
    </location>
</feature>
<dbReference type="RefSeq" id="WP_213946314.1">
    <property type="nucleotide sequence ID" value="NZ_JAHBGI010000024.1"/>
</dbReference>
<reference evidence="2 3" key="1">
    <citation type="submission" date="2021-05" db="EMBL/GenBank/DDBJ databases">
        <authorList>
            <person name="Zhang Z.D."/>
            <person name="Osman G."/>
        </authorList>
    </citation>
    <scope>NUCLEOTIDE SEQUENCE [LARGE SCALE GENOMIC DNA]</scope>
    <source>
        <strain evidence="2 3">KCTC 32217</strain>
    </source>
</reference>
<evidence type="ECO:0000313" key="3">
    <source>
        <dbReference type="Proteomes" id="UP001319104"/>
    </source>
</evidence>
<sequence>MENSSQPFNARETMSNDLSNTTKKKRQRIIRKSEVTVHQWTFSTENR</sequence>
<accession>A0AAP2G209</accession>
<feature type="compositionally biased region" description="Polar residues" evidence="1">
    <location>
        <begin position="1"/>
        <end position="21"/>
    </location>
</feature>
<dbReference type="AlphaFoldDB" id="A0AAP2G209"/>
<name>A0AAP2G209_9BACT</name>